<proteinExistence type="predicted"/>
<evidence type="ECO:0000313" key="2">
    <source>
        <dbReference type="Proteomes" id="UP000828390"/>
    </source>
</evidence>
<gene>
    <name evidence="1" type="ORF">DPMN_143994</name>
</gene>
<comment type="caution">
    <text evidence="1">The sequence shown here is derived from an EMBL/GenBank/DDBJ whole genome shotgun (WGS) entry which is preliminary data.</text>
</comment>
<dbReference type="AlphaFoldDB" id="A0A9D4GHA0"/>
<reference evidence="1" key="2">
    <citation type="submission" date="2020-11" db="EMBL/GenBank/DDBJ databases">
        <authorList>
            <person name="McCartney M.A."/>
            <person name="Auch B."/>
            <person name="Kono T."/>
            <person name="Mallez S."/>
            <person name="Becker A."/>
            <person name="Gohl D.M."/>
            <person name="Silverstein K.A.T."/>
            <person name="Koren S."/>
            <person name="Bechman K.B."/>
            <person name="Herman A."/>
            <person name="Abrahante J.E."/>
            <person name="Garbe J."/>
        </authorList>
    </citation>
    <scope>NUCLEOTIDE SEQUENCE</scope>
    <source>
        <strain evidence="1">Duluth1</strain>
        <tissue evidence="1">Whole animal</tissue>
    </source>
</reference>
<dbReference type="EMBL" id="JAIWYP010000006">
    <property type="protein sequence ID" value="KAH3815471.1"/>
    <property type="molecule type" value="Genomic_DNA"/>
</dbReference>
<dbReference type="Gene3D" id="3.30.70.1820">
    <property type="entry name" value="L1 transposable element, RRM domain"/>
    <property type="match status" value="1"/>
</dbReference>
<name>A0A9D4GHA0_DREPO</name>
<sequence>MYIERAHRVGKGPRTNESKRPMVIRFKDYVDTEIIMEETYKLKGTPYGIDRQYPREIARARSELHNIHEARDARSRRLKMQIGYPARLLC</sequence>
<protein>
    <submittedName>
        <fullName evidence="1">Uncharacterized protein</fullName>
    </submittedName>
</protein>
<evidence type="ECO:0000313" key="1">
    <source>
        <dbReference type="EMBL" id="KAH3815471.1"/>
    </source>
</evidence>
<keyword evidence="2" id="KW-1185">Reference proteome</keyword>
<reference evidence="1" key="1">
    <citation type="journal article" date="2019" name="bioRxiv">
        <title>The Genome of the Zebra Mussel, Dreissena polymorpha: A Resource for Invasive Species Research.</title>
        <authorList>
            <person name="McCartney M.A."/>
            <person name="Auch B."/>
            <person name="Kono T."/>
            <person name="Mallez S."/>
            <person name="Zhang Y."/>
            <person name="Obille A."/>
            <person name="Becker A."/>
            <person name="Abrahante J.E."/>
            <person name="Garbe J."/>
            <person name="Badalamenti J.P."/>
            <person name="Herman A."/>
            <person name="Mangelson H."/>
            <person name="Liachko I."/>
            <person name="Sullivan S."/>
            <person name="Sone E.D."/>
            <person name="Koren S."/>
            <person name="Silverstein K.A.T."/>
            <person name="Beckman K.B."/>
            <person name="Gohl D.M."/>
        </authorList>
    </citation>
    <scope>NUCLEOTIDE SEQUENCE</scope>
    <source>
        <strain evidence="1">Duluth1</strain>
        <tissue evidence="1">Whole animal</tissue>
    </source>
</reference>
<organism evidence="1 2">
    <name type="scientific">Dreissena polymorpha</name>
    <name type="common">Zebra mussel</name>
    <name type="synonym">Mytilus polymorpha</name>
    <dbReference type="NCBI Taxonomy" id="45954"/>
    <lineage>
        <taxon>Eukaryota</taxon>
        <taxon>Metazoa</taxon>
        <taxon>Spiralia</taxon>
        <taxon>Lophotrochozoa</taxon>
        <taxon>Mollusca</taxon>
        <taxon>Bivalvia</taxon>
        <taxon>Autobranchia</taxon>
        <taxon>Heteroconchia</taxon>
        <taxon>Euheterodonta</taxon>
        <taxon>Imparidentia</taxon>
        <taxon>Neoheterodontei</taxon>
        <taxon>Myida</taxon>
        <taxon>Dreissenoidea</taxon>
        <taxon>Dreissenidae</taxon>
        <taxon>Dreissena</taxon>
    </lineage>
</organism>
<dbReference type="Proteomes" id="UP000828390">
    <property type="component" value="Unassembled WGS sequence"/>
</dbReference>
<accession>A0A9D4GHA0</accession>